<evidence type="ECO:0008006" key="5">
    <source>
        <dbReference type="Google" id="ProtNLM"/>
    </source>
</evidence>
<reference evidence="3" key="2">
    <citation type="submission" date="2025-08" db="UniProtKB">
        <authorList>
            <consortium name="Ensembl"/>
        </authorList>
    </citation>
    <scope>IDENTIFICATION</scope>
</reference>
<organism evidence="3 4">
    <name type="scientific">Oreochromis niloticus</name>
    <name type="common">Nile tilapia</name>
    <name type="synonym">Tilapia nilotica</name>
    <dbReference type="NCBI Taxonomy" id="8128"/>
    <lineage>
        <taxon>Eukaryota</taxon>
        <taxon>Metazoa</taxon>
        <taxon>Chordata</taxon>
        <taxon>Craniata</taxon>
        <taxon>Vertebrata</taxon>
        <taxon>Euteleostomi</taxon>
        <taxon>Actinopterygii</taxon>
        <taxon>Neopterygii</taxon>
        <taxon>Teleostei</taxon>
        <taxon>Neoteleostei</taxon>
        <taxon>Acanthomorphata</taxon>
        <taxon>Ovalentaria</taxon>
        <taxon>Cichlomorphae</taxon>
        <taxon>Cichliformes</taxon>
        <taxon>Cichlidae</taxon>
        <taxon>African cichlids</taxon>
        <taxon>Pseudocrenilabrinae</taxon>
        <taxon>Oreochromini</taxon>
        <taxon>Oreochromis</taxon>
    </lineage>
</organism>
<protein>
    <recommendedName>
        <fullName evidence="5">Kelch-like family member 10</fullName>
    </recommendedName>
</protein>
<dbReference type="SUPFAM" id="SSF117281">
    <property type="entry name" value="Kelch motif"/>
    <property type="match status" value="1"/>
</dbReference>
<name>I3J0X4_ORENI</name>
<dbReference type="GeneTree" id="ENSGT00940000154664"/>
<dbReference type="Pfam" id="PF24681">
    <property type="entry name" value="Kelch_KLHDC2_KLHL20_DRC7"/>
    <property type="match status" value="1"/>
</dbReference>
<evidence type="ECO:0000256" key="1">
    <source>
        <dbReference type="ARBA" id="ARBA00022441"/>
    </source>
</evidence>
<dbReference type="Proteomes" id="UP000005207">
    <property type="component" value="Linkage group LG20"/>
</dbReference>
<dbReference type="PANTHER" id="PTHR45632">
    <property type="entry name" value="LD33804P"/>
    <property type="match status" value="1"/>
</dbReference>
<keyword evidence="2" id="KW-0677">Repeat</keyword>
<dbReference type="InParanoid" id="I3J0X4"/>
<dbReference type="Pfam" id="PF01344">
    <property type="entry name" value="Kelch_1"/>
    <property type="match status" value="1"/>
</dbReference>
<dbReference type="HOGENOM" id="CLU_004253_14_1_1"/>
<dbReference type="PANTHER" id="PTHR45632:SF3">
    <property type="entry name" value="KELCH-LIKE PROTEIN 32"/>
    <property type="match status" value="1"/>
</dbReference>
<evidence type="ECO:0000256" key="2">
    <source>
        <dbReference type="ARBA" id="ARBA00022737"/>
    </source>
</evidence>
<dbReference type="InterPro" id="IPR015915">
    <property type="entry name" value="Kelch-typ_b-propeller"/>
</dbReference>
<keyword evidence="1" id="KW-0880">Kelch repeat</keyword>
<dbReference type="SMART" id="SM00612">
    <property type="entry name" value="Kelch"/>
    <property type="match status" value="6"/>
</dbReference>
<dbReference type="Gene3D" id="2.120.10.80">
    <property type="entry name" value="Kelch-type beta propeller"/>
    <property type="match status" value="1"/>
</dbReference>
<proteinExistence type="predicted"/>
<accession>I3J0X4</accession>
<dbReference type="InterPro" id="IPR006652">
    <property type="entry name" value="Kelch_1"/>
</dbReference>
<evidence type="ECO:0000313" key="3">
    <source>
        <dbReference type="Ensembl" id="ENSONIP00000002514.2"/>
    </source>
</evidence>
<dbReference type="eggNOG" id="KOG4441">
    <property type="taxonomic scope" value="Eukaryota"/>
</dbReference>
<reference evidence="4" key="1">
    <citation type="submission" date="2012-01" db="EMBL/GenBank/DDBJ databases">
        <title>The Genome Sequence of Oreochromis niloticus (Nile Tilapia).</title>
        <authorList>
            <consortium name="Broad Institute Genome Assembly Team"/>
            <consortium name="Broad Institute Sequencing Platform"/>
            <person name="Di Palma F."/>
            <person name="Johnson J."/>
            <person name="Lander E.S."/>
            <person name="Lindblad-Toh K."/>
        </authorList>
    </citation>
    <scope>NUCLEOTIDE SEQUENCE [LARGE SCALE GENOMIC DNA]</scope>
</reference>
<keyword evidence="4" id="KW-1185">Reference proteome</keyword>
<dbReference type="AlphaFoldDB" id="I3J0X4"/>
<dbReference type="OMA" id="THTWQEL"/>
<reference evidence="3" key="3">
    <citation type="submission" date="2025-09" db="UniProtKB">
        <authorList>
            <consortium name="Ensembl"/>
        </authorList>
    </citation>
    <scope>IDENTIFICATION</scope>
</reference>
<dbReference type="PRINTS" id="PR00501">
    <property type="entry name" value="KELCHREPEAT"/>
</dbReference>
<evidence type="ECO:0000313" key="4">
    <source>
        <dbReference type="Proteomes" id="UP000005207"/>
    </source>
</evidence>
<dbReference type="Ensembl" id="ENSONIT00000002515.2">
    <property type="protein sequence ID" value="ENSONIP00000002514.2"/>
    <property type="gene ID" value="ENSONIG00000002008.2"/>
</dbReference>
<sequence>MFCDPLARPHLPSSIILAVGSCSEDSSINDIEAYDIGAKRWVKILNVSEVPRVYHGVTFVDGSVYCVGGCNGTEQFNTVQRFDLTTHTWQELAPMHSYRCYVSVTAMDGYIYAMGGFDGYSRLNSVERYQPSTNQWTLIASMHQQRSDASCTTLHHKVGGSSAHIGNGIGTDRFSICLSSVESYNPRADQWTLIRSMGSRRSGLGAIAFAGRIFTVSTISVCKKDPHTNTWLDMPPMLKSRSNFGISVIDDCLFVVGGYNDFINISNVEYYNVKLGVWSVALSTPVILLHGDTFKTSI</sequence>